<name>A0A4Q4ZK25_9ACTN</name>
<protein>
    <submittedName>
        <fullName evidence="1">DUF839 domain-containing protein</fullName>
    </submittedName>
</protein>
<evidence type="ECO:0000313" key="2">
    <source>
        <dbReference type="Proteomes" id="UP000295198"/>
    </source>
</evidence>
<dbReference type="Pfam" id="PF05787">
    <property type="entry name" value="PhoX"/>
    <property type="match status" value="1"/>
</dbReference>
<gene>
    <name evidence="1" type="ORF">EKO23_05265</name>
</gene>
<dbReference type="AlphaFoldDB" id="A0A4Q4ZK25"/>
<organism evidence="1 2">
    <name type="scientific">Nocardioides guangzhouensis</name>
    <dbReference type="NCBI Taxonomy" id="2497878"/>
    <lineage>
        <taxon>Bacteria</taxon>
        <taxon>Bacillati</taxon>
        <taxon>Actinomycetota</taxon>
        <taxon>Actinomycetes</taxon>
        <taxon>Propionibacteriales</taxon>
        <taxon>Nocardioidaceae</taxon>
        <taxon>Nocardioides</taxon>
    </lineage>
</organism>
<sequence>MSASVRVHPYMYGCLRATSRARLVRWPHGRPIAARAPGLGGSTIMRRTHATTVALVALATILGTGPAAAAPGAATGPGSSAGPYLVRTAPGVVTTSLLTVGDRAANGYRMVGFPDGLGAFDNGDGTFTLLVNHELGGTGGIVRAHGFRGAFVSRWTIDTDTLRVVTGEDLVKQVLRPDAAAGWAPYQQAMARLCSADLPPVGTFEDVATGDGTRHRILLNGDEINPGRAYGHVVDGPDAGTSYVLTGLGRQQWENLVTMPGGGPDTVVLQTNDEAGGQVFVYVGRKRSTGNDVERAGLTGGRLYGVAIAGSVDPVSGNTTVAPGGARFELVEIPGADTLLPGALDLRADALGVSHLDRPEDAVWDGSGRGLWFATTGAFDRASNLWHLTFDDPADVLAGGTAEIAVTSPPYDAADPQGPRMMDNLTVNDRGQVLIQEDPGDRAYSAGVYQYDPSTGGLRRIAQHDPALFTEGGAGFLTQAEESSGIIPASFLGRGKYLLTSMAHYATGDPETVQGGQLLELHVPPGQPVG</sequence>
<keyword evidence="2" id="KW-1185">Reference proteome</keyword>
<evidence type="ECO:0000313" key="1">
    <source>
        <dbReference type="EMBL" id="RYP87794.1"/>
    </source>
</evidence>
<dbReference type="EMBL" id="SDKM01000005">
    <property type="protein sequence ID" value="RYP87794.1"/>
    <property type="molecule type" value="Genomic_DNA"/>
</dbReference>
<dbReference type="Proteomes" id="UP000295198">
    <property type="component" value="Unassembled WGS sequence"/>
</dbReference>
<dbReference type="InterPro" id="IPR008557">
    <property type="entry name" value="PhoX"/>
</dbReference>
<reference evidence="1 2" key="1">
    <citation type="submission" date="2019-01" db="EMBL/GenBank/DDBJ databases">
        <title>Nocardioides guangzhouensis sp. nov., an actinobacterium isolated from soil.</title>
        <authorList>
            <person name="Fu Y."/>
            <person name="Cai Y."/>
            <person name="Lin Z."/>
            <person name="Chen P."/>
        </authorList>
    </citation>
    <scope>NUCLEOTIDE SEQUENCE [LARGE SCALE GENOMIC DNA]</scope>
    <source>
        <strain evidence="1 2">130</strain>
    </source>
</reference>
<proteinExistence type="predicted"/>
<comment type="caution">
    <text evidence="1">The sequence shown here is derived from an EMBL/GenBank/DDBJ whole genome shotgun (WGS) entry which is preliminary data.</text>
</comment>
<accession>A0A4Q4ZK25</accession>
<dbReference type="OrthoDB" id="7974158at2"/>